<dbReference type="Proteomes" id="UP000199306">
    <property type="component" value="Unassembled WGS sequence"/>
</dbReference>
<evidence type="ECO:0000313" key="2">
    <source>
        <dbReference type="Proteomes" id="UP000199306"/>
    </source>
</evidence>
<dbReference type="AlphaFoldDB" id="A0A1I5TKW6"/>
<name>A0A1I5TKW6_9BACT</name>
<protein>
    <submittedName>
        <fullName evidence="1">Uncharacterized protein</fullName>
    </submittedName>
</protein>
<dbReference type="STRING" id="1079859.SAMN04515674_10693"/>
<sequence length="208" mass="23880">MNFFGTKEMFSYIQQINMNRNSTDKPFVYHGSSRQGLSVILPNTSTHFRNWVYASREKVVASAFLNTWGGDFGCSIGRDYYSGIIYICERQPGAFEKRYAGKEASLYKLPGTSFEQDDSCWIEELISKESVIPFQEEKIDDVASYLENFQREGKLIIKRFPEKISLIPSDDSDLLRKALKWSSELGEEFLQSLAVINPPVFEKVLSHL</sequence>
<keyword evidence="2" id="KW-1185">Reference proteome</keyword>
<organism evidence="1 2">
    <name type="scientific">Pseudarcicella hirudinis</name>
    <dbReference type="NCBI Taxonomy" id="1079859"/>
    <lineage>
        <taxon>Bacteria</taxon>
        <taxon>Pseudomonadati</taxon>
        <taxon>Bacteroidota</taxon>
        <taxon>Cytophagia</taxon>
        <taxon>Cytophagales</taxon>
        <taxon>Flectobacillaceae</taxon>
        <taxon>Pseudarcicella</taxon>
    </lineage>
</organism>
<proteinExistence type="predicted"/>
<gene>
    <name evidence="1" type="ORF">SAMN04515674_10693</name>
</gene>
<dbReference type="EMBL" id="FOXH01000006">
    <property type="protein sequence ID" value="SFP83618.1"/>
    <property type="molecule type" value="Genomic_DNA"/>
</dbReference>
<evidence type="ECO:0000313" key="1">
    <source>
        <dbReference type="EMBL" id="SFP83618.1"/>
    </source>
</evidence>
<dbReference type="RefSeq" id="WP_092017232.1">
    <property type="nucleotide sequence ID" value="NZ_FOXH01000006.1"/>
</dbReference>
<dbReference type="OrthoDB" id="9834223at2"/>
<accession>A0A1I5TKW6</accession>
<reference evidence="1 2" key="1">
    <citation type="submission" date="2016-10" db="EMBL/GenBank/DDBJ databases">
        <authorList>
            <person name="de Groot N.N."/>
        </authorList>
    </citation>
    <scope>NUCLEOTIDE SEQUENCE [LARGE SCALE GENOMIC DNA]</scope>
    <source>
        <strain evidence="2">E92,LMG 26720,CCM 7988</strain>
    </source>
</reference>